<dbReference type="EMBL" id="FR824236">
    <property type="protein sequence ID" value="CCA23348.1"/>
    <property type="molecule type" value="Genomic_DNA"/>
</dbReference>
<gene>
    <name evidence="2" type="primary">AlNc14C191G8439</name>
    <name evidence="2" type="ORF">ALNC14_094910</name>
</gene>
<reference evidence="2" key="2">
    <citation type="submission" date="2011-02" db="EMBL/GenBank/DDBJ databases">
        <authorList>
            <person name="MacLean D."/>
        </authorList>
    </citation>
    <scope>NUCLEOTIDE SEQUENCE</scope>
</reference>
<protein>
    <submittedName>
        <fullName evidence="2">Uncharacterized protein AlNc14C191G8439</fullName>
    </submittedName>
</protein>
<dbReference type="SMART" id="SM00248">
    <property type="entry name" value="ANK"/>
    <property type="match status" value="3"/>
</dbReference>
<name>F0WPU7_9STRA</name>
<feature type="repeat" description="ANK" evidence="1">
    <location>
        <begin position="1014"/>
        <end position="1046"/>
    </location>
</feature>
<dbReference type="PANTHER" id="PTHR24118:SF99">
    <property type="entry name" value="POTE ANKYRIN DOMAIN FAMILY MEMBER 3C-RELATED"/>
    <property type="match status" value="1"/>
</dbReference>
<dbReference type="Gene3D" id="1.25.40.20">
    <property type="entry name" value="Ankyrin repeat-containing domain"/>
    <property type="match status" value="2"/>
</dbReference>
<keyword evidence="1" id="KW-0040">ANK repeat</keyword>
<dbReference type="SUPFAM" id="SSF48371">
    <property type="entry name" value="ARM repeat"/>
    <property type="match status" value="1"/>
</dbReference>
<organism evidence="2">
    <name type="scientific">Albugo laibachii Nc14</name>
    <dbReference type="NCBI Taxonomy" id="890382"/>
    <lineage>
        <taxon>Eukaryota</taxon>
        <taxon>Sar</taxon>
        <taxon>Stramenopiles</taxon>
        <taxon>Oomycota</taxon>
        <taxon>Peronosporomycetes</taxon>
        <taxon>Albuginales</taxon>
        <taxon>Albuginaceae</taxon>
        <taxon>Albugo</taxon>
    </lineage>
</organism>
<reference evidence="2" key="1">
    <citation type="journal article" date="2011" name="PLoS Biol.">
        <title>Gene gain and loss during evolution of obligate parasitism in the white rust pathogen of Arabidopsis thaliana.</title>
        <authorList>
            <person name="Kemen E."/>
            <person name="Gardiner A."/>
            <person name="Schultz-Larsen T."/>
            <person name="Kemen A.C."/>
            <person name="Balmuth A.L."/>
            <person name="Robert-Seilaniantz A."/>
            <person name="Bailey K."/>
            <person name="Holub E."/>
            <person name="Studholme D.J."/>
            <person name="Maclean D."/>
            <person name="Jones J.D."/>
        </authorList>
    </citation>
    <scope>NUCLEOTIDE SEQUENCE</scope>
</reference>
<dbReference type="InterPro" id="IPR016024">
    <property type="entry name" value="ARM-type_fold"/>
</dbReference>
<evidence type="ECO:0000256" key="1">
    <source>
        <dbReference type="PROSITE-ProRule" id="PRU00023"/>
    </source>
</evidence>
<dbReference type="PROSITE" id="PS50088">
    <property type="entry name" value="ANK_REPEAT"/>
    <property type="match status" value="1"/>
</dbReference>
<dbReference type="Pfam" id="PF13637">
    <property type="entry name" value="Ank_4"/>
    <property type="match status" value="1"/>
</dbReference>
<dbReference type="InterPro" id="IPR011989">
    <property type="entry name" value="ARM-like"/>
</dbReference>
<dbReference type="AlphaFoldDB" id="F0WPU7"/>
<dbReference type="SUPFAM" id="SSF48403">
    <property type="entry name" value="Ankyrin repeat"/>
    <property type="match status" value="1"/>
</dbReference>
<dbReference type="InterPro" id="IPR002110">
    <property type="entry name" value="Ankyrin_rpt"/>
</dbReference>
<dbReference type="Gene3D" id="1.25.10.10">
    <property type="entry name" value="Leucine-rich Repeat Variant"/>
    <property type="match status" value="1"/>
</dbReference>
<evidence type="ECO:0000313" key="2">
    <source>
        <dbReference type="EMBL" id="CCA23348.1"/>
    </source>
</evidence>
<dbReference type="InterPro" id="IPR036770">
    <property type="entry name" value="Ankyrin_rpt-contain_sf"/>
</dbReference>
<dbReference type="PROSITE" id="PS50297">
    <property type="entry name" value="ANK_REP_REGION"/>
    <property type="match status" value="1"/>
</dbReference>
<dbReference type="PANTHER" id="PTHR24118">
    <property type="entry name" value="POTE ANKYRIN DOMAIN"/>
    <property type="match status" value="1"/>
</dbReference>
<accession>F0WPU7</accession>
<dbReference type="HOGENOM" id="CLU_266056_0_0_1"/>
<sequence length="1248" mass="138136">MSKDVASNTKQKAQERKQIKNLKAKDVKKKLMGIEYCLENPSFVQDQEEVLPLLISCLTRLKNPDLIKVALDFIISFLTEPKDEGVICVSNAELLLARCAASEENWKGGDLILSLLNAKIPVDVQVLALELLNSLLQKTRSLSMFACPTSNPLPSLTQVIDITTSEPLRKAAVECFYAHLSTISDDKVFETSITNAQPAFPCLTNLMTRTDIAEHTSLVVTTLGIFELCSRSKLGRQQLVGSEASKLLITLLNCMETLTENEQMCAEQFTLPISKIISRLCIDQDIEEGTAEHVIEILLSFLARALSKLQLPPYPTDANATSKAQDDTIGSAVEIICCLGRVVERKPSSLPILKRKKPFPLLLQCFGTRAPALCQVAEKMIHLCCRNGPDVDLIFMEEELMENRPNLAEKILEFFEKLIESDAVDGLVTRWDIAFRILRWLSIVVRCQANAQALGPRACQAFLSLFQHIVAYLIPGDQNRPLPLEQPQLVLFTAYLMRCIRAIHSVCEPAFDASSSSSSPFISSLLDMITSQANQTLFSKISTWTASSLNWDDKIQHIKPADEDRDKNDVVIPLVECVRALTGWMEAFLLWNKIDIECKDLKPIPLPNVRQRLLDTEIPLASHTSPSNDIKAEAALLALVAHGLKIIALLCVLVEKVEIHCYSFAIIELFHLIKSLFLISGAIKVILINAGDAKVDVSPSMSDEETCSRPQTFEESIIMPHFKVLKPFLRLLEYEKSNWSEIQAVVEILSVLCGSHGTEQVVDSFDRDQFSQVCLSCGGLLKLLSVIRISGTAKTQARESFETSLSTLCLRLIDFVQQQSSLASSNVSNGNSDTQPNAKAWVELLDRKGDVSRFGYQTYPPILMAADAMNFEILAKLVEAGVDVDGTNFDGLTSLMLSLLKGEVQAVDTLLMADVDAKMDESELTVWMCALVGSPKKDTSLLSRCLTRGMSVNVPTRDGQSLLHSILSSADVTQSIQGILTRFQYDSRSERISLNMIKGIVEIHRANVNACNVFGQTPLHLALLYGHADVVDYLLSLTSSLDTMESMLPGPIRSLRVQGVNPNIQDVFGTSTLHYASFGLWANDLELVPIILEGLLKQAECHPVVPGRHFDPLQNATRDERKRIEIDALLDAGYSSLLCPVELTEKSADLKDVITNRTHFGLLPFQLACYGGGAWTIDFGSMVDARIRQQIQANGAIRAAILTLYRHIFKDLGLKWDTIDLNAAMDLAITSQVGESNADVIACLERWT</sequence>
<proteinExistence type="predicted"/>